<reference evidence="3 4" key="1">
    <citation type="submission" date="2018-06" db="EMBL/GenBank/DDBJ databases">
        <authorList>
            <consortium name="Pathogen Informatics"/>
            <person name="Doyle S."/>
        </authorList>
    </citation>
    <scope>NUCLEOTIDE SEQUENCE [LARGE SCALE GENOMIC DNA]</scope>
    <source>
        <strain evidence="3 4">NCTC11801</strain>
    </source>
</reference>
<dbReference type="InterPro" id="IPR025391">
    <property type="entry name" value="DUF4123"/>
</dbReference>
<dbReference type="Pfam" id="PF13503">
    <property type="entry name" value="DUF4123"/>
    <property type="match status" value="1"/>
</dbReference>
<dbReference type="EMBL" id="SHDO01000005">
    <property type="protein sequence ID" value="MBX6979565.1"/>
    <property type="molecule type" value="Genomic_DNA"/>
</dbReference>
<dbReference type="EMBL" id="UGTZ01000001">
    <property type="protein sequence ID" value="SUC30804.1"/>
    <property type="molecule type" value="Genomic_DNA"/>
</dbReference>
<evidence type="ECO:0000313" key="4">
    <source>
        <dbReference type="Proteomes" id="UP000254208"/>
    </source>
</evidence>
<accession>A0A379FPS4</accession>
<reference evidence="2" key="2">
    <citation type="submission" date="2019-02" db="EMBL/GenBank/DDBJ databases">
        <title>Genomic characterization of isolates from hospital effluents in KZN, South Africa.</title>
        <authorList>
            <person name="Ntshobeni N."/>
            <person name="Allam M."/>
            <person name="Ismail A."/>
            <person name="Amoako D."/>
            <person name="Essack S."/>
            <person name="Chenia H."/>
        </authorList>
    </citation>
    <scope>NUCLEOTIDE SEQUENCE</scope>
    <source>
        <strain evidence="2">AFE97_S1</strain>
    </source>
</reference>
<dbReference type="Proteomes" id="UP000824410">
    <property type="component" value="Unassembled WGS sequence"/>
</dbReference>
<sequence>MEYYLSQPKALGEHQFAIIDKAFASELVERFPSLDMVSAHLKPQAHLYPALISLHELPASDWQMLLAEIKQQSVDSSTPKVCLFLESLLSAESLCNELANALLISDEKHQNYLLRYYDPRVLFQLSWMLTPWQLQIYLKTQVVPSWTFWLDKQWHTLNFSEKINYHKNTPIDLPLAQLHRIGLINQILSKYSPFVSLDERNILSQQIDSLLLRATEYGLNTNEDIMTFVKQGCSLQCAFWLHHDVQALLKISAHNPNYYSRITSSWHDSHWQEIKSHTSILAFSKGLSR</sequence>
<dbReference type="AlphaFoldDB" id="A0A379FPS4"/>
<organism evidence="3 4">
    <name type="scientific">Providencia rettgeri</name>
    <dbReference type="NCBI Taxonomy" id="587"/>
    <lineage>
        <taxon>Bacteria</taxon>
        <taxon>Pseudomonadati</taxon>
        <taxon>Pseudomonadota</taxon>
        <taxon>Gammaproteobacteria</taxon>
        <taxon>Enterobacterales</taxon>
        <taxon>Morganellaceae</taxon>
        <taxon>Providencia</taxon>
    </lineage>
</organism>
<name>A0A379FPS4_PRORE</name>
<dbReference type="Proteomes" id="UP000254208">
    <property type="component" value="Unassembled WGS sequence"/>
</dbReference>
<proteinExistence type="predicted"/>
<evidence type="ECO:0000313" key="2">
    <source>
        <dbReference type="EMBL" id="MBX6979565.1"/>
    </source>
</evidence>
<evidence type="ECO:0000313" key="3">
    <source>
        <dbReference type="EMBL" id="SUC30804.1"/>
    </source>
</evidence>
<protein>
    <submittedName>
        <fullName evidence="2">DUF4123 domain-containing protein</fullName>
    </submittedName>
</protein>
<gene>
    <name evidence="2" type="ORF">EX242_04700</name>
    <name evidence="3" type="ORF">NCTC11801_01744</name>
</gene>
<dbReference type="GeneID" id="93675016"/>
<evidence type="ECO:0000259" key="1">
    <source>
        <dbReference type="Pfam" id="PF13503"/>
    </source>
</evidence>
<dbReference type="RefSeq" id="WP_109911517.1">
    <property type="nucleotide sequence ID" value="NZ_BGMI01000002.1"/>
</dbReference>
<feature type="domain" description="DUF4123" evidence="1">
    <location>
        <begin position="16"/>
        <end position="135"/>
    </location>
</feature>